<accession>Q1IJM4</accession>
<dbReference type="Proteomes" id="UP000002432">
    <property type="component" value="Chromosome"/>
</dbReference>
<dbReference type="RefSeq" id="WP_011524725.1">
    <property type="nucleotide sequence ID" value="NC_008009.1"/>
</dbReference>
<dbReference type="KEGG" id="aba:Acid345_3926"/>
<proteinExistence type="predicted"/>
<reference evidence="1 2" key="1">
    <citation type="journal article" date="2009" name="Appl. Environ. Microbiol.">
        <title>Three genomes from the phylum Acidobacteria provide insight into the lifestyles of these microorganisms in soils.</title>
        <authorList>
            <person name="Ward N.L."/>
            <person name="Challacombe J.F."/>
            <person name="Janssen P.H."/>
            <person name="Henrissat B."/>
            <person name="Coutinho P.M."/>
            <person name="Wu M."/>
            <person name="Xie G."/>
            <person name="Haft D.H."/>
            <person name="Sait M."/>
            <person name="Badger J."/>
            <person name="Barabote R.D."/>
            <person name="Bradley B."/>
            <person name="Brettin T.S."/>
            <person name="Brinkac L.M."/>
            <person name="Bruce D."/>
            <person name="Creasy T."/>
            <person name="Daugherty S.C."/>
            <person name="Davidsen T.M."/>
            <person name="DeBoy R.T."/>
            <person name="Detter J.C."/>
            <person name="Dodson R.J."/>
            <person name="Durkin A.S."/>
            <person name="Ganapathy A."/>
            <person name="Gwinn-Giglio M."/>
            <person name="Han C.S."/>
            <person name="Khouri H."/>
            <person name="Kiss H."/>
            <person name="Kothari S.P."/>
            <person name="Madupu R."/>
            <person name="Nelson K.E."/>
            <person name="Nelson W.C."/>
            <person name="Paulsen I."/>
            <person name="Penn K."/>
            <person name="Ren Q."/>
            <person name="Rosovitz M.J."/>
            <person name="Selengut J.D."/>
            <person name="Shrivastava S."/>
            <person name="Sullivan S.A."/>
            <person name="Tapia R."/>
            <person name="Thompson L.S."/>
            <person name="Watkins K.L."/>
            <person name="Yang Q."/>
            <person name="Yu C."/>
            <person name="Zafar N."/>
            <person name="Zhou L."/>
            <person name="Kuske C.R."/>
        </authorList>
    </citation>
    <scope>NUCLEOTIDE SEQUENCE [LARGE SCALE GENOMIC DNA]</scope>
    <source>
        <strain evidence="1 2">Ellin345</strain>
    </source>
</reference>
<organism evidence="1 2">
    <name type="scientific">Koribacter versatilis (strain Ellin345)</name>
    <dbReference type="NCBI Taxonomy" id="204669"/>
    <lineage>
        <taxon>Bacteria</taxon>
        <taxon>Pseudomonadati</taxon>
        <taxon>Acidobacteriota</taxon>
        <taxon>Terriglobia</taxon>
        <taxon>Terriglobales</taxon>
        <taxon>Candidatus Korobacteraceae</taxon>
        <taxon>Candidatus Korobacter</taxon>
    </lineage>
</organism>
<sequence length="123" mass="12860">MVEITNSILYVGTPGVDNNCREHALVASGIGVASVESPESALSYVKNSGVSVVVLEDTGNMDVPLLASCLKVANPFVRVIALTNDPTSAPYVDTPIAKPVSIDILLKAIRYNLALSGIAAHRV</sequence>
<dbReference type="EnsemblBacteria" id="ABF42926">
    <property type="protein sequence ID" value="ABF42926"/>
    <property type="gene ID" value="Acid345_3926"/>
</dbReference>
<gene>
    <name evidence="1" type="ordered locus">Acid345_3926</name>
</gene>
<dbReference type="HOGENOM" id="CLU_2012224_0_0_0"/>
<dbReference type="AlphaFoldDB" id="Q1IJM4"/>
<protein>
    <submittedName>
        <fullName evidence="1">Response regulator receiver protein</fullName>
    </submittedName>
</protein>
<dbReference type="SUPFAM" id="SSF52172">
    <property type="entry name" value="CheY-like"/>
    <property type="match status" value="1"/>
</dbReference>
<dbReference type="EMBL" id="CP000360">
    <property type="protein sequence ID" value="ABF42926.1"/>
    <property type="molecule type" value="Genomic_DNA"/>
</dbReference>
<name>Q1IJM4_KORVE</name>
<evidence type="ECO:0000313" key="2">
    <source>
        <dbReference type="Proteomes" id="UP000002432"/>
    </source>
</evidence>
<dbReference type="InterPro" id="IPR011006">
    <property type="entry name" value="CheY-like_superfamily"/>
</dbReference>
<evidence type="ECO:0000313" key="1">
    <source>
        <dbReference type="EMBL" id="ABF42926.1"/>
    </source>
</evidence>
<keyword evidence="2" id="KW-1185">Reference proteome</keyword>